<dbReference type="InterPro" id="IPR000515">
    <property type="entry name" value="MetI-like"/>
</dbReference>
<gene>
    <name evidence="10" type="ORF">FHX71_001737</name>
</gene>
<feature type="transmembrane region" description="Helical" evidence="7">
    <location>
        <begin position="99"/>
        <end position="123"/>
    </location>
</feature>
<evidence type="ECO:0000259" key="9">
    <source>
        <dbReference type="PROSITE" id="PS50928"/>
    </source>
</evidence>
<comment type="subcellular location">
    <subcellularLocation>
        <location evidence="1 7">Cell membrane</location>
        <topology evidence="1 7">Multi-pass membrane protein</topology>
    </subcellularLocation>
</comment>
<keyword evidence="4 7" id="KW-0812">Transmembrane</keyword>
<organism evidence="10 11">
    <name type="scientific">Promicromonospora sukumoe</name>
    <dbReference type="NCBI Taxonomy" id="88382"/>
    <lineage>
        <taxon>Bacteria</taxon>
        <taxon>Bacillati</taxon>
        <taxon>Actinomycetota</taxon>
        <taxon>Actinomycetes</taxon>
        <taxon>Micrococcales</taxon>
        <taxon>Promicromonosporaceae</taxon>
        <taxon>Promicromonospora</taxon>
    </lineage>
</organism>
<dbReference type="Gene3D" id="1.10.3720.10">
    <property type="entry name" value="MetI-like"/>
    <property type="match status" value="1"/>
</dbReference>
<sequence>MSTLAAQRRHDPRAGDGTREPDDGRPAPTAHAPRRRGWWIVALVLAVVAFVWVFPFLWMVSASLKSPGEIFAGGLNLIPETLAWENYGRAWTEGRFGQYLLNTVIVTVTTTAIVVVRCALAGYVIGRYRFPGSRLVIGIFVATLFVPTGYTIIPIVKVSLELGLLNSLAGMILALGGASNVAAILIYAGYFRRMPADLEEAAIVDGAGFLRVFLRIMLPLSMPVTATVGILTFLATWNAFFLPLVFSSTNPDLRTVSVGMQAFVGENSTDWAAMAAAGVISILPVVVLFVFMQKYFVEGIAGAVKA</sequence>
<dbReference type="Proteomes" id="UP000540568">
    <property type="component" value="Unassembled WGS sequence"/>
</dbReference>
<keyword evidence="6 7" id="KW-0472">Membrane</keyword>
<feature type="compositionally biased region" description="Basic and acidic residues" evidence="8">
    <location>
        <begin position="8"/>
        <end position="25"/>
    </location>
</feature>
<evidence type="ECO:0000313" key="11">
    <source>
        <dbReference type="Proteomes" id="UP000540568"/>
    </source>
</evidence>
<evidence type="ECO:0000256" key="6">
    <source>
        <dbReference type="ARBA" id="ARBA00023136"/>
    </source>
</evidence>
<feature type="transmembrane region" description="Helical" evidence="7">
    <location>
        <begin position="212"/>
        <end position="237"/>
    </location>
</feature>
<dbReference type="Pfam" id="PF00528">
    <property type="entry name" value="BPD_transp_1"/>
    <property type="match status" value="1"/>
</dbReference>
<dbReference type="CDD" id="cd06261">
    <property type="entry name" value="TM_PBP2"/>
    <property type="match status" value="1"/>
</dbReference>
<evidence type="ECO:0000256" key="1">
    <source>
        <dbReference type="ARBA" id="ARBA00004651"/>
    </source>
</evidence>
<comment type="similarity">
    <text evidence="7">Belongs to the binding-protein-dependent transport system permease family.</text>
</comment>
<feature type="transmembrane region" description="Helical" evidence="7">
    <location>
        <begin position="271"/>
        <end position="291"/>
    </location>
</feature>
<dbReference type="PROSITE" id="PS50928">
    <property type="entry name" value="ABC_TM1"/>
    <property type="match status" value="1"/>
</dbReference>
<evidence type="ECO:0000256" key="8">
    <source>
        <dbReference type="SAM" id="MobiDB-lite"/>
    </source>
</evidence>
<evidence type="ECO:0000256" key="4">
    <source>
        <dbReference type="ARBA" id="ARBA00022692"/>
    </source>
</evidence>
<evidence type="ECO:0000256" key="5">
    <source>
        <dbReference type="ARBA" id="ARBA00022989"/>
    </source>
</evidence>
<name>A0A7W3PDB9_9MICO</name>
<dbReference type="GO" id="GO:0055085">
    <property type="term" value="P:transmembrane transport"/>
    <property type="evidence" value="ECO:0007669"/>
    <property type="project" value="InterPro"/>
</dbReference>
<feature type="region of interest" description="Disordered" evidence="8">
    <location>
        <begin position="1"/>
        <end position="31"/>
    </location>
</feature>
<dbReference type="GO" id="GO:0005886">
    <property type="term" value="C:plasma membrane"/>
    <property type="evidence" value="ECO:0007669"/>
    <property type="project" value="UniProtKB-SubCell"/>
</dbReference>
<keyword evidence="5 7" id="KW-1133">Transmembrane helix</keyword>
<evidence type="ECO:0000313" key="10">
    <source>
        <dbReference type="EMBL" id="MBA8807795.1"/>
    </source>
</evidence>
<dbReference type="AlphaFoldDB" id="A0A7W3PDB9"/>
<dbReference type="InterPro" id="IPR035906">
    <property type="entry name" value="MetI-like_sf"/>
</dbReference>
<feature type="transmembrane region" description="Helical" evidence="7">
    <location>
        <begin position="168"/>
        <end position="191"/>
    </location>
</feature>
<keyword evidence="3" id="KW-1003">Cell membrane</keyword>
<dbReference type="PANTHER" id="PTHR43744:SF12">
    <property type="entry name" value="ABC TRANSPORTER PERMEASE PROTEIN MG189-RELATED"/>
    <property type="match status" value="1"/>
</dbReference>
<dbReference type="SUPFAM" id="SSF161098">
    <property type="entry name" value="MetI-like"/>
    <property type="match status" value="1"/>
</dbReference>
<evidence type="ECO:0000256" key="7">
    <source>
        <dbReference type="RuleBase" id="RU363032"/>
    </source>
</evidence>
<keyword evidence="2 7" id="KW-0813">Transport</keyword>
<comment type="caution">
    <text evidence="10">The sequence shown here is derived from an EMBL/GenBank/DDBJ whole genome shotgun (WGS) entry which is preliminary data.</text>
</comment>
<feature type="transmembrane region" description="Helical" evidence="7">
    <location>
        <begin position="135"/>
        <end position="156"/>
    </location>
</feature>
<dbReference type="EMBL" id="JACGWV010000001">
    <property type="protein sequence ID" value="MBA8807795.1"/>
    <property type="molecule type" value="Genomic_DNA"/>
</dbReference>
<accession>A0A7W3PDB9</accession>
<keyword evidence="11" id="KW-1185">Reference proteome</keyword>
<feature type="transmembrane region" description="Helical" evidence="7">
    <location>
        <begin position="38"/>
        <end position="58"/>
    </location>
</feature>
<proteinExistence type="inferred from homology"/>
<dbReference type="PANTHER" id="PTHR43744">
    <property type="entry name" value="ABC TRANSPORTER PERMEASE PROTEIN MG189-RELATED-RELATED"/>
    <property type="match status" value="1"/>
</dbReference>
<evidence type="ECO:0000256" key="3">
    <source>
        <dbReference type="ARBA" id="ARBA00022475"/>
    </source>
</evidence>
<protein>
    <submittedName>
        <fullName evidence="10">Raffinose/stachyose/melibiose transport system permease protein</fullName>
    </submittedName>
</protein>
<reference evidence="10 11" key="1">
    <citation type="submission" date="2020-07" db="EMBL/GenBank/DDBJ databases">
        <title>Sequencing the genomes of 1000 actinobacteria strains.</title>
        <authorList>
            <person name="Klenk H.-P."/>
        </authorList>
    </citation>
    <scope>NUCLEOTIDE SEQUENCE [LARGE SCALE GENOMIC DNA]</scope>
    <source>
        <strain evidence="10 11">DSM 44121</strain>
    </source>
</reference>
<evidence type="ECO:0000256" key="2">
    <source>
        <dbReference type="ARBA" id="ARBA00022448"/>
    </source>
</evidence>
<feature type="domain" description="ABC transmembrane type-1" evidence="9">
    <location>
        <begin position="100"/>
        <end position="292"/>
    </location>
</feature>
<dbReference type="RefSeq" id="WP_246402385.1">
    <property type="nucleotide sequence ID" value="NZ_BAAATF010000006.1"/>
</dbReference>